<feature type="modified residue" description="4-aspartylphosphate" evidence="16">
    <location>
        <position position="749"/>
    </location>
</feature>
<evidence type="ECO:0000256" key="15">
    <source>
        <dbReference type="ARBA" id="ARBA00074306"/>
    </source>
</evidence>
<dbReference type="InterPro" id="IPR000014">
    <property type="entry name" value="PAS"/>
</dbReference>
<dbReference type="Proteomes" id="UP001333818">
    <property type="component" value="Unassembled WGS sequence"/>
</dbReference>
<gene>
    <name evidence="21" type="ORF">V2H45_00495</name>
</gene>
<evidence type="ECO:0000256" key="3">
    <source>
        <dbReference type="ARBA" id="ARBA00006402"/>
    </source>
</evidence>
<evidence type="ECO:0000256" key="1">
    <source>
        <dbReference type="ARBA" id="ARBA00000085"/>
    </source>
</evidence>
<dbReference type="SUPFAM" id="SSF55785">
    <property type="entry name" value="PYP-like sensor domain (PAS domain)"/>
    <property type="match status" value="1"/>
</dbReference>
<comment type="similarity">
    <text evidence="3">In the N-terminal section; belongs to the phytochrome family.</text>
</comment>
<evidence type="ECO:0000256" key="2">
    <source>
        <dbReference type="ARBA" id="ARBA00004651"/>
    </source>
</evidence>
<dbReference type="Pfam" id="PF00072">
    <property type="entry name" value="Response_reg"/>
    <property type="match status" value="2"/>
</dbReference>
<proteinExistence type="inferred from homology"/>
<evidence type="ECO:0000313" key="21">
    <source>
        <dbReference type="EMBL" id="MEE3715216.1"/>
    </source>
</evidence>
<dbReference type="CDD" id="cd00082">
    <property type="entry name" value="HisKA"/>
    <property type="match status" value="1"/>
</dbReference>
<dbReference type="RefSeq" id="WP_330481639.1">
    <property type="nucleotide sequence ID" value="NZ_JAZBJZ010000001.1"/>
</dbReference>
<keyword evidence="7" id="KW-0808">Transferase</keyword>
<dbReference type="PANTHER" id="PTHR45339">
    <property type="entry name" value="HYBRID SIGNAL TRANSDUCTION HISTIDINE KINASE J"/>
    <property type="match status" value="1"/>
</dbReference>
<sequence>MKQSSLLKKLLVPPQRSYLVVNRNLVIVEESYGVQRFAGLIIKVAIGQDVRLCFPELIGLERILDEIWQGERSGFELKSINRAQVKGEPIYFDIYILSAFDTEENQTILIWFEDVSEKMNMTQKLVHRANEAELLSHTLATTNDYIDKIIGSMADALLVTTTTGKIKTFNQAAQELFGYSREELQDLAIAQLILDTKFLERVHQQQALTDKHFLESTETICQTKDSTDILVSFSCSIIKTDQEGIFNYVYVGRDITELKRTENELNLARQQAEQSAQAKGIFLANMSHEIRTPMNGVLGMTDLLLETTLTSEQRDYVESIRMSGDFLLSLINEILDFSKLEAGEMQLEVIDFNLIKCVEDVMELLAPQAHKKGLEINTLIERQVPIYLRGDVGRLRQILTNLVSNAIKFTAQGEVILSIEVSNADLPLARESDRGEGQESGCELLFSVTDTGIGIAKQHQNKLFTSFSQVDPSTTRKYGGTGLGLAISKQLVTLMSGRIGLESPILNDRGSQFWFKVPFLLQPAKGEGRHDTKTEQFKGRSLLLIDQNANSRRAIFEQLTQLGIAVQATDSATSAWELLLKTDGSDRLTSQLGYDGILIDFKMEPTDGIALSRQILSIPILANLPLILMIHTNQRHLVSEALNAGFNGYLVKPLKFSRLMQAIADAWEIPLDSTIPESLYAQSRKTSSLLPQDRNASDLRILIAEDNLVNQKVALKHLEQMGYVTEVVNNGVEVLEVMKIRTFDIVFMDCQMPLLDGYATTHEIRRWENANPTQHRTVIIAMTANALKEDCDRCLAAGMDDYLSKPLRRELLQSKLSDWATRIQPRTQATIADR</sequence>
<evidence type="ECO:0000256" key="4">
    <source>
        <dbReference type="ARBA" id="ARBA00012438"/>
    </source>
</evidence>
<dbReference type="PROSITE" id="PS50110">
    <property type="entry name" value="RESPONSE_REGULATORY"/>
    <property type="match status" value="2"/>
</dbReference>
<evidence type="ECO:0000256" key="12">
    <source>
        <dbReference type="ARBA" id="ARBA00022989"/>
    </source>
</evidence>
<evidence type="ECO:0000259" key="20">
    <source>
        <dbReference type="PROSITE" id="PS50113"/>
    </source>
</evidence>
<dbReference type="SUPFAM" id="SSF52172">
    <property type="entry name" value="CheY-like"/>
    <property type="match status" value="2"/>
</dbReference>
<keyword evidence="22" id="KW-1185">Reference proteome</keyword>
<feature type="domain" description="Histidine kinase" evidence="17">
    <location>
        <begin position="285"/>
        <end position="521"/>
    </location>
</feature>
<dbReference type="SUPFAM" id="SSF55874">
    <property type="entry name" value="ATPase domain of HSP90 chaperone/DNA topoisomerase II/histidine kinase"/>
    <property type="match status" value="1"/>
</dbReference>
<keyword evidence="8" id="KW-0812">Transmembrane</keyword>
<dbReference type="EC" id="2.7.13.3" evidence="4"/>
<evidence type="ECO:0000259" key="19">
    <source>
        <dbReference type="PROSITE" id="PS50112"/>
    </source>
</evidence>
<dbReference type="InterPro" id="IPR005467">
    <property type="entry name" value="His_kinase_dom"/>
</dbReference>
<dbReference type="InterPro" id="IPR004358">
    <property type="entry name" value="Sig_transdc_His_kin-like_C"/>
</dbReference>
<evidence type="ECO:0000256" key="13">
    <source>
        <dbReference type="ARBA" id="ARBA00023012"/>
    </source>
</evidence>
<reference evidence="21" key="1">
    <citation type="submission" date="2024-01" db="EMBL/GenBank/DDBJ databases">
        <title>Bank of Algae and Cyanobacteria of the Azores (BACA) strain genomes.</title>
        <authorList>
            <person name="Luz R."/>
            <person name="Cordeiro R."/>
            <person name="Fonseca A."/>
            <person name="Goncalves V."/>
        </authorList>
    </citation>
    <scope>NUCLEOTIDE SEQUENCE</scope>
    <source>
        <strain evidence="21">BACA0141</strain>
    </source>
</reference>
<feature type="domain" description="PAS" evidence="19">
    <location>
        <begin position="142"/>
        <end position="184"/>
    </location>
</feature>
<dbReference type="InterPro" id="IPR011006">
    <property type="entry name" value="CheY-like_superfamily"/>
</dbReference>
<dbReference type="InterPro" id="IPR003594">
    <property type="entry name" value="HATPase_dom"/>
</dbReference>
<keyword evidence="5" id="KW-1003">Cell membrane</keyword>
<dbReference type="InterPro" id="IPR001789">
    <property type="entry name" value="Sig_transdc_resp-reg_receiver"/>
</dbReference>
<dbReference type="Pfam" id="PF02518">
    <property type="entry name" value="HATPase_c"/>
    <property type="match status" value="1"/>
</dbReference>
<dbReference type="FunFam" id="3.30.565.10:FF:000010">
    <property type="entry name" value="Sensor histidine kinase RcsC"/>
    <property type="match status" value="1"/>
</dbReference>
<keyword evidence="10" id="KW-0418">Kinase</keyword>
<evidence type="ECO:0000256" key="5">
    <source>
        <dbReference type="ARBA" id="ARBA00022475"/>
    </source>
</evidence>
<dbReference type="GO" id="GO:0005524">
    <property type="term" value="F:ATP binding"/>
    <property type="evidence" value="ECO:0007669"/>
    <property type="project" value="UniProtKB-KW"/>
</dbReference>
<dbReference type="PANTHER" id="PTHR45339:SF1">
    <property type="entry name" value="HYBRID SIGNAL TRANSDUCTION HISTIDINE KINASE J"/>
    <property type="match status" value="1"/>
</dbReference>
<dbReference type="Gene3D" id="3.30.450.20">
    <property type="entry name" value="PAS domain"/>
    <property type="match status" value="1"/>
</dbReference>
<evidence type="ECO:0000256" key="11">
    <source>
        <dbReference type="ARBA" id="ARBA00022840"/>
    </source>
</evidence>
<accession>A0AAW9PXI6</accession>
<dbReference type="CDD" id="cd16922">
    <property type="entry name" value="HATPase_EvgS-ArcB-TorS-like"/>
    <property type="match status" value="1"/>
</dbReference>
<dbReference type="InterPro" id="IPR036097">
    <property type="entry name" value="HisK_dim/P_sf"/>
</dbReference>
<evidence type="ECO:0000259" key="18">
    <source>
        <dbReference type="PROSITE" id="PS50110"/>
    </source>
</evidence>
<evidence type="ECO:0000259" key="17">
    <source>
        <dbReference type="PROSITE" id="PS50109"/>
    </source>
</evidence>
<dbReference type="PROSITE" id="PS50113">
    <property type="entry name" value="PAC"/>
    <property type="match status" value="1"/>
</dbReference>
<feature type="domain" description="Response regulatory" evidence="18">
    <location>
        <begin position="700"/>
        <end position="820"/>
    </location>
</feature>
<keyword evidence="6 16" id="KW-0597">Phosphoprotein</keyword>
<dbReference type="FunFam" id="1.10.287.130:FF:000003">
    <property type="entry name" value="Histidine kinase"/>
    <property type="match status" value="1"/>
</dbReference>
<dbReference type="Pfam" id="PF13426">
    <property type="entry name" value="PAS_9"/>
    <property type="match status" value="1"/>
</dbReference>
<dbReference type="InterPro" id="IPR035965">
    <property type="entry name" value="PAS-like_dom_sf"/>
</dbReference>
<dbReference type="AlphaFoldDB" id="A0AAW9PXI6"/>
<dbReference type="PROSITE" id="PS50112">
    <property type="entry name" value="PAS"/>
    <property type="match status" value="1"/>
</dbReference>
<feature type="modified residue" description="4-aspartylphosphate" evidence="16">
    <location>
        <position position="600"/>
    </location>
</feature>
<dbReference type="InterPro" id="IPR000700">
    <property type="entry name" value="PAS-assoc_C"/>
</dbReference>
<feature type="domain" description="PAC" evidence="20">
    <location>
        <begin position="215"/>
        <end position="267"/>
    </location>
</feature>
<dbReference type="InterPro" id="IPR003661">
    <property type="entry name" value="HisK_dim/P_dom"/>
</dbReference>
<protein>
    <recommendedName>
        <fullName evidence="15">Circadian input-output histidine kinase CikA</fullName>
        <ecNumber evidence="4">2.7.13.3</ecNumber>
    </recommendedName>
</protein>
<dbReference type="CDD" id="cd17546">
    <property type="entry name" value="REC_hyHK_CKI1_RcsC-like"/>
    <property type="match status" value="1"/>
</dbReference>
<comment type="caution">
    <text evidence="21">The sequence shown here is derived from an EMBL/GenBank/DDBJ whole genome shotgun (WGS) entry which is preliminary data.</text>
</comment>
<dbReference type="InterPro" id="IPR036890">
    <property type="entry name" value="HATPase_C_sf"/>
</dbReference>
<keyword evidence="11" id="KW-0067">ATP-binding</keyword>
<keyword evidence="9" id="KW-0547">Nucleotide-binding</keyword>
<feature type="domain" description="Response regulatory" evidence="18">
    <location>
        <begin position="541"/>
        <end position="667"/>
    </location>
</feature>
<keyword evidence="14" id="KW-0472">Membrane</keyword>
<keyword evidence="13" id="KW-0902">Two-component regulatory system</keyword>
<dbReference type="GO" id="GO:0000155">
    <property type="term" value="F:phosphorelay sensor kinase activity"/>
    <property type="evidence" value="ECO:0007669"/>
    <property type="project" value="InterPro"/>
</dbReference>
<evidence type="ECO:0000256" key="14">
    <source>
        <dbReference type="ARBA" id="ARBA00023136"/>
    </source>
</evidence>
<dbReference type="Gene3D" id="3.30.565.10">
    <property type="entry name" value="Histidine kinase-like ATPase, C-terminal domain"/>
    <property type="match status" value="1"/>
</dbReference>
<evidence type="ECO:0000256" key="16">
    <source>
        <dbReference type="PROSITE-ProRule" id="PRU00169"/>
    </source>
</evidence>
<comment type="catalytic activity">
    <reaction evidence="1">
        <text>ATP + protein L-histidine = ADP + protein N-phospho-L-histidine.</text>
        <dbReference type="EC" id="2.7.13.3"/>
    </reaction>
</comment>
<dbReference type="SMART" id="SM00388">
    <property type="entry name" value="HisKA"/>
    <property type="match status" value="1"/>
</dbReference>
<dbReference type="Gene3D" id="3.40.50.2300">
    <property type="match status" value="2"/>
</dbReference>
<dbReference type="CDD" id="cd00130">
    <property type="entry name" value="PAS"/>
    <property type="match status" value="1"/>
</dbReference>
<dbReference type="NCBIfam" id="TIGR00229">
    <property type="entry name" value="sensory_box"/>
    <property type="match status" value="1"/>
</dbReference>
<keyword evidence="12" id="KW-1133">Transmembrane helix</keyword>
<dbReference type="GO" id="GO:0005886">
    <property type="term" value="C:plasma membrane"/>
    <property type="evidence" value="ECO:0007669"/>
    <property type="project" value="UniProtKB-SubCell"/>
</dbReference>
<evidence type="ECO:0000313" key="22">
    <source>
        <dbReference type="Proteomes" id="UP001333818"/>
    </source>
</evidence>
<dbReference type="PRINTS" id="PR00344">
    <property type="entry name" value="BCTRLSENSOR"/>
</dbReference>
<dbReference type="SUPFAM" id="SSF47384">
    <property type="entry name" value="Homodimeric domain of signal transducing histidine kinase"/>
    <property type="match status" value="1"/>
</dbReference>
<dbReference type="Gene3D" id="1.10.287.130">
    <property type="match status" value="1"/>
</dbReference>
<dbReference type="SMART" id="SM00091">
    <property type="entry name" value="PAS"/>
    <property type="match status" value="1"/>
</dbReference>
<dbReference type="SMART" id="SM00387">
    <property type="entry name" value="HATPase_c"/>
    <property type="match status" value="1"/>
</dbReference>
<dbReference type="SMART" id="SM00448">
    <property type="entry name" value="REC"/>
    <property type="match status" value="2"/>
</dbReference>
<evidence type="ECO:0000256" key="6">
    <source>
        <dbReference type="ARBA" id="ARBA00022553"/>
    </source>
</evidence>
<comment type="subcellular location">
    <subcellularLocation>
        <location evidence="2">Cell membrane</location>
        <topology evidence="2">Multi-pass membrane protein</topology>
    </subcellularLocation>
</comment>
<evidence type="ECO:0000256" key="8">
    <source>
        <dbReference type="ARBA" id="ARBA00022692"/>
    </source>
</evidence>
<dbReference type="EMBL" id="JAZBJZ010000001">
    <property type="protein sequence ID" value="MEE3715216.1"/>
    <property type="molecule type" value="Genomic_DNA"/>
</dbReference>
<evidence type="ECO:0000256" key="7">
    <source>
        <dbReference type="ARBA" id="ARBA00022679"/>
    </source>
</evidence>
<dbReference type="Pfam" id="PF00512">
    <property type="entry name" value="HisKA"/>
    <property type="match status" value="1"/>
</dbReference>
<evidence type="ECO:0000256" key="9">
    <source>
        <dbReference type="ARBA" id="ARBA00022741"/>
    </source>
</evidence>
<dbReference type="PROSITE" id="PS50109">
    <property type="entry name" value="HIS_KIN"/>
    <property type="match status" value="1"/>
</dbReference>
<evidence type="ECO:0000256" key="10">
    <source>
        <dbReference type="ARBA" id="ARBA00022777"/>
    </source>
</evidence>
<organism evidence="21 22">
    <name type="scientific">Tumidithrix elongata BACA0141</name>
    <dbReference type="NCBI Taxonomy" id="2716417"/>
    <lineage>
        <taxon>Bacteria</taxon>
        <taxon>Bacillati</taxon>
        <taxon>Cyanobacteriota</taxon>
        <taxon>Cyanophyceae</taxon>
        <taxon>Pseudanabaenales</taxon>
        <taxon>Pseudanabaenaceae</taxon>
        <taxon>Tumidithrix</taxon>
        <taxon>Tumidithrix elongata</taxon>
    </lineage>
</organism>
<name>A0AAW9PXI6_9CYAN</name>